<proteinExistence type="predicted"/>
<dbReference type="Proteomes" id="UP000789366">
    <property type="component" value="Unassembled WGS sequence"/>
</dbReference>
<accession>A0ACA9PJV0</accession>
<organism evidence="1 2">
    <name type="scientific">Cetraspora pellucida</name>
    <dbReference type="NCBI Taxonomy" id="1433469"/>
    <lineage>
        <taxon>Eukaryota</taxon>
        <taxon>Fungi</taxon>
        <taxon>Fungi incertae sedis</taxon>
        <taxon>Mucoromycota</taxon>
        <taxon>Glomeromycotina</taxon>
        <taxon>Glomeromycetes</taxon>
        <taxon>Diversisporales</taxon>
        <taxon>Gigasporaceae</taxon>
        <taxon>Cetraspora</taxon>
    </lineage>
</organism>
<name>A0ACA9PJV0_9GLOM</name>
<evidence type="ECO:0000313" key="1">
    <source>
        <dbReference type="EMBL" id="CAG8707731.1"/>
    </source>
</evidence>
<feature type="non-terminal residue" evidence="1">
    <location>
        <position position="1"/>
    </location>
</feature>
<gene>
    <name evidence="1" type="ORF">SPELUC_LOCUS11629</name>
</gene>
<keyword evidence="2" id="KW-1185">Reference proteome</keyword>
<protein>
    <submittedName>
        <fullName evidence="1">16856_t:CDS:1</fullName>
    </submittedName>
</protein>
<reference evidence="1" key="1">
    <citation type="submission" date="2021-06" db="EMBL/GenBank/DDBJ databases">
        <authorList>
            <person name="Kallberg Y."/>
            <person name="Tangrot J."/>
            <person name="Rosling A."/>
        </authorList>
    </citation>
    <scope>NUCLEOTIDE SEQUENCE</scope>
    <source>
        <strain evidence="1">28 12/20/2015</strain>
    </source>
</reference>
<dbReference type="EMBL" id="CAJVPW010025162">
    <property type="protein sequence ID" value="CAG8707731.1"/>
    <property type="molecule type" value="Genomic_DNA"/>
</dbReference>
<evidence type="ECO:0000313" key="2">
    <source>
        <dbReference type="Proteomes" id="UP000789366"/>
    </source>
</evidence>
<comment type="caution">
    <text evidence="1">The sequence shown here is derived from an EMBL/GenBank/DDBJ whole genome shotgun (WGS) entry which is preliminary data.</text>
</comment>
<sequence length="42" mass="5100">PINNNQIFNEPETANRKMKKKDTHKTCQNCEKKRYNRATYEN</sequence>